<reference evidence="1" key="1">
    <citation type="journal article" date="2014" name="Front. Microbiol.">
        <title>High frequency of phylogenetically diverse reductive dehalogenase-homologous genes in deep subseafloor sedimentary metagenomes.</title>
        <authorList>
            <person name="Kawai M."/>
            <person name="Futagami T."/>
            <person name="Toyoda A."/>
            <person name="Takaki Y."/>
            <person name="Nishi S."/>
            <person name="Hori S."/>
            <person name="Arai W."/>
            <person name="Tsubouchi T."/>
            <person name="Morono Y."/>
            <person name="Uchiyama I."/>
            <person name="Ito T."/>
            <person name="Fujiyama A."/>
            <person name="Inagaki F."/>
            <person name="Takami H."/>
        </authorList>
    </citation>
    <scope>NUCLEOTIDE SEQUENCE</scope>
    <source>
        <strain evidence="1">Expedition CK06-06</strain>
    </source>
</reference>
<protein>
    <submittedName>
        <fullName evidence="1">Uncharacterized protein</fullName>
    </submittedName>
</protein>
<name>X1LHX6_9ZZZZ</name>
<evidence type="ECO:0000313" key="1">
    <source>
        <dbReference type="EMBL" id="GAI18718.1"/>
    </source>
</evidence>
<organism evidence="1">
    <name type="scientific">marine sediment metagenome</name>
    <dbReference type="NCBI Taxonomy" id="412755"/>
    <lineage>
        <taxon>unclassified sequences</taxon>
        <taxon>metagenomes</taxon>
        <taxon>ecological metagenomes</taxon>
    </lineage>
</organism>
<dbReference type="AlphaFoldDB" id="X1LHX6"/>
<gene>
    <name evidence="1" type="ORF">S06H3_36647</name>
</gene>
<comment type="caution">
    <text evidence="1">The sequence shown here is derived from an EMBL/GenBank/DDBJ whole genome shotgun (WGS) entry which is preliminary data.</text>
</comment>
<feature type="non-terminal residue" evidence="1">
    <location>
        <position position="126"/>
    </location>
</feature>
<proteinExistence type="predicted"/>
<dbReference type="EMBL" id="BARV01022215">
    <property type="protein sequence ID" value="GAI18718.1"/>
    <property type="molecule type" value="Genomic_DNA"/>
</dbReference>
<sequence length="126" mass="14372">MVKMETTEQVLQALRNKYPSDAYAFLTQVGNATGFICNRWADAIAMSLWPSRGLEIIGFEIKVSRSDWVKELKKPDKADTIANYCDSWYLVLGDESILRLGELPMEWGLMVPQTKNNLKITVPCKR</sequence>
<accession>X1LHX6</accession>